<sequence>MEEIQKKIGEKVRALRKMRRLSLDQAAVRTGVSKAMLGQIERGDSSPTVTTLWKIATGFQVSFSSLLQEDESNISIVNKHSVPPVIENDGKYKVYSIFPFDPIKKFEVFWIDLLPGCLHESEEHHEGVEELITVSRGTLTVSMAGKEHDIKTGESIRFQPNQPHCYHNKGDEVVECHMIIYYP</sequence>
<dbReference type="CDD" id="cd02209">
    <property type="entry name" value="cupin_XRE_C"/>
    <property type="match status" value="1"/>
</dbReference>
<dbReference type="PANTHER" id="PTHR46797">
    <property type="entry name" value="HTH-TYPE TRANSCRIPTIONAL REGULATOR"/>
    <property type="match status" value="1"/>
</dbReference>
<evidence type="ECO:0000313" key="5">
    <source>
        <dbReference type="EMBL" id="GAA0314221.1"/>
    </source>
</evidence>
<dbReference type="EMBL" id="BAAADJ010000002">
    <property type="protein sequence ID" value="GAA0314221.1"/>
    <property type="molecule type" value="Genomic_DNA"/>
</dbReference>
<dbReference type="SUPFAM" id="SSF47413">
    <property type="entry name" value="lambda repressor-like DNA-binding domains"/>
    <property type="match status" value="1"/>
</dbReference>
<dbReference type="SMART" id="SM00530">
    <property type="entry name" value="HTH_XRE"/>
    <property type="match status" value="1"/>
</dbReference>
<comment type="caution">
    <text evidence="5">The sequence shown here is derived from an EMBL/GenBank/DDBJ whole genome shotgun (WGS) entry which is preliminary data.</text>
</comment>
<dbReference type="RefSeq" id="WP_343795358.1">
    <property type="nucleotide sequence ID" value="NZ_BAAADJ010000002.1"/>
</dbReference>
<dbReference type="Gene3D" id="1.10.260.40">
    <property type="entry name" value="lambda repressor-like DNA-binding domains"/>
    <property type="match status" value="1"/>
</dbReference>
<dbReference type="InterPro" id="IPR001387">
    <property type="entry name" value="Cro/C1-type_HTH"/>
</dbReference>
<dbReference type="InterPro" id="IPR010982">
    <property type="entry name" value="Lambda_DNA-bd_dom_sf"/>
</dbReference>
<dbReference type="Pfam" id="PF07883">
    <property type="entry name" value="Cupin_2"/>
    <property type="match status" value="1"/>
</dbReference>
<keyword evidence="1" id="KW-0805">Transcription regulation</keyword>
<dbReference type="InterPro" id="IPR013096">
    <property type="entry name" value="Cupin_2"/>
</dbReference>
<dbReference type="SUPFAM" id="SSF51182">
    <property type="entry name" value="RmlC-like cupins"/>
    <property type="match status" value="1"/>
</dbReference>
<evidence type="ECO:0000256" key="3">
    <source>
        <dbReference type="ARBA" id="ARBA00023163"/>
    </source>
</evidence>
<evidence type="ECO:0000313" key="6">
    <source>
        <dbReference type="Proteomes" id="UP001500782"/>
    </source>
</evidence>
<dbReference type="Proteomes" id="UP001500782">
    <property type="component" value="Unassembled WGS sequence"/>
</dbReference>
<evidence type="ECO:0000256" key="1">
    <source>
        <dbReference type="ARBA" id="ARBA00023015"/>
    </source>
</evidence>
<name>A0ABP3FEY7_9BACI</name>
<proteinExistence type="predicted"/>
<evidence type="ECO:0000259" key="4">
    <source>
        <dbReference type="PROSITE" id="PS50943"/>
    </source>
</evidence>
<dbReference type="InterPro" id="IPR050807">
    <property type="entry name" value="TransReg_Diox_bact_type"/>
</dbReference>
<organism evidence="5 6">
    <name type="scientific">Bacillus carboniphilus</name>
    <dbReference type="NCBI Taxonomy" id="86663"/>
    <lineage>
        <taxon>Bacteria</taxon>
        <taxon>Bacillati</taxon>
        <taxon>Bacillota</taxon>
        <taxon>Bacilli</taxon>
        <taxon>Bacillales</taxon>
        <taxon>Bacillaceae</taxon>
        <taxon>Bacillus</taxon>
    </lineage>
</organism>
<gene>
    <name evidence="5" type="ORF">GCM10008967_00920</name>
</gene>
<protein>
    <submittedName>
        <fullName evidence="5">Helix-turn-helix domain-containing protein</fullName>
    </submittedName>
</protein>
<dbReference type="PROSITE" id="PS50943">
    <property type="entry name" value="HTH_CROC1"/>
    <property type="match status" value="1"/>
</dbReference>
<dbReference type="Gene3D" id="2.60.120.10">
    <property type="entry name" value="Jelly Rolls"/>
    <property type="match status" value="1"/>
</dbReference>
<keyword evidence="3" id="KW-0804">Transcription</keyword>
<evidence type="ECO:0000256" key="2">
    <source>
        <dbReference type="ARBA" id="ARBA00023125"/>
    </source>
</evidence>
<dbReference type="InterPro" id="IPR014710">
    <property type="entry name" value="RmlC-like_jellyroll"/>
</dbReference>
<dbReference type="PANTHER" id="PTHR46797:SF23">
    <property type="entry name" value="HTH-TYPE TRANSCRIPTIONAL REGULATOR SUTR"/>
    <property type="match status" value="1"/>
</dbReference>
<dbReference type="Pfam" id="PF01381">
    <property type="entry name" value="HTH_3"/>
    <property type="match status" value="1"/>
</dbReference>
<feature type="domain" description="HTH cro/C1-type" evidence="4">
    <location>
        <begin position="12"/>
        <end position="66"/>
    </location>
</feature>
<reference evidence="6" key="1">
    <citation type="journal article" date="2019" name="Int. J. Syst. Evol. Microbiol.">
        <title>The Global Catalogue of Microorganisms (GCM) 10K type strain sequencing project: providing services to taxonomists for standard genome sequencing and annotation.</title>
        <authorList>
            <consortium name="The Broad Institute Genomics Platform"/>
            <consortium name="The Broad Institute Genome Sequencing Center for Infectious Disease"/>
            <person name="Wu L."/>
            <person name="Ma J."/>
        </authorList>
    </citation>
    <scope>NUCLEOTIDE SEQUENCE [LARGE SCALE GENOMIC DNA]</scope>
    <source>
        <strain evidence="6">JCM 9731</strain>
    </source>
</reference>
<keyword evidence="2" id="KW-0238">DNA-binding</keyword>
<dbReference type="CDD" id="cd00093">
    <property type="entry name" value="HTH_XRE"/>
    <property type="match status" value="1"/>
</dbReference>
<keyword evidence="6" id="KW-1185">Reference proteome</keyword>
<dbReference type="InterPro" id="IPR011051">
    <property type="entry name" value="RmlC_Cupin_sf"/>
</dbReference>
<accession>A0ABP3FEY7</accession>